<name>A0A0G3BPR3_9BURK</name>
<evidence type="ECO:0000313" key="18">
    <source>
        <dbReference type="Proteomes" id="UP000035352"/>
    </source>
</evidence>
<comment type="subcellular location">
    <subcellularLocation>
        <location evidence="4">Cytoplasm</location>
    </subcellularLocation>
</comment>
<accession>A0A0G3BPR3</accession>
<comment type="pathway">
    <text evidence="5">Nucleotide-sugar biosynthesis; ADP-L-glycero-beta-D-manno-heptose biosynthesis; ADP-L-glycero-beta-D-manno-heptose from D-glycero-beta-D-manno-heptose 7-phosphate: step 2/4.</text>
</comment>
<dbReference type="InterPro" id="IPR006549">
    <property type="entry name" value="HAD-SF_hydro_IIIA"/>
</dbReference>
<dbReference type="Gene3D" id="3.40.50.1000">
    <property type="entry name" value="HAD superfamily/HAD-like"/>
    <property type="match status" value="1"/>
</dbReference>
<reference evidence="17 18" key="1">
    <citation type="submission" date="2015-05" db="EMBL/GenBank/DDBJ databases">
        <authorList>
            <person name="Tang B."/>
            <person name="Yu Y."/>
        </authorList>
    </citation>
    <scope>NUCLEOTIDE SEQUENCE [LARGE SCALE GENOMIC DNA]</scope>
    <source>
        <strain evidence="17 18">DSM 7029</strain>
    </source>
</reference>
<evidence type="ECO:0000256" key="3">
    <source>
        <dbReference type="ARBA" id="ARBA00001947"/>
    </source>
</evidence>
<evidence type="ECO:0000256" key="12">
    <source>
        <dbReference type="ARBA" id="ARBA00022801"/>
    </source>
</evidence>
<evidence type="ECO:0000256" key="11">
    <source>
        <dbReference type="ARBA" id="ARBA00022723"/>
    </source>
</evidence>
<keyword evidence="14" id="KW-0460">Magnesium</keyword>
<dbReference type="Proteomes" id="UP000035352">
    <property type="component" value="Chromosome"/>
</dbReference>
<keyword evidence="18" id="KW-1185">Reference proteome</keyword>
<keyword evidence="13" id="KW-0862">Zinc</keyword>
<dbReference type="GO" id="GO:0005975">
    <property type="term" value="P:carbohydrate metabolic process"/>
    <property type="evidence" value="ECO:0007669"/>
    <property type="project" value="InterPro"/>
</dbReference>
<protein>
    <recommendedName>
        <fullName evidence="9">D-glycero-beta-D-manno-heptose-1,7-bisphosphate 7-phosphatase</fullName>
        <ecNumber evidence="8">3.1.3.82</ecNumber>
    </recommendedName>
    <alternativeName>
        <fullName evidence="16">D,D-heptose 1,7-bisphosphate phosphatase</fullName>
    </alternativeName>
</protein>
<dbReference type="InterPro" id="IPR023214">
    <property type="entry name" value="HAD_sf"/>
</dbReference>
<dbReference type="Pfam" id="PF00702">
    <property type="entry name" value="Hydrolase"/>
    <property type="match status" value="1"/>
</dbReference>
<evidence type="ECO:0000256" key="15">
    <source>
        <dbReference type="ARBA" id="ARBA00023277"/>
    </source>
</evidence>
<evidence type="ECO:0000256" key="1">
    <source>
        <dbReference type="ARBA" id="ARBA00001226"/>
    </source>
</evidence>
<comment type="catalytic activity">
    <reaction evidence="1">
        <text>D-glycero-beta-D-manno-heptose 1,7-bisphosphate + H2O = D-glycero-beta-D-manno-heptose 1-phosphate + phosphate</text>
        <dbReference type="Rhea" id="RHEA:28518"/>
        <dbReference type="ChEBI" id="CHEBI:15377"/>
        <dbReference type="ChEBI" id="CHEBI:43474"/>
        <dbReference type="ChEBI" id="CHEBI:60208"/>
        <dbReference type="ChEBI" id="CHEBI:61593"/>
        <dbReference type="EC" id="3.1.3.82"/>
    </reaction>
</comment>
<dbReference type="InterPro" id="IPR004446">
    <property type="entry name" value="Heptose_bisP_phosphatase"/>
</dbReference>
<sequence length="199" mass="21223">MKLVVLGRDGVINRFREEHVASPNEWEPLPGALEAVARLNHAGWHVVVATNQPGLGTGLLDMAGLNSVHQHMNQSLARHGGRVDAIFICPHTASDLCDCRKPAPGLLLKIGERFGVSLHEVVVVGDTVRDLQAAQAAGCEPHLVRSGRSGHLSADEAEALAAQVPGSLVHADLDAFTSYLVKRSRVRDGTGRAGYTDPK</sequence>
<comment type="cofactor">
    <cofactor evidence="3">
        <name>Zn(2+)</name>
        <dbReference type="ChEBI" id="CHEBI:29105"/>
    </cofactor>
</comment>
<dbReference type="STRING" id="413882.AAW51_4711"/>
<dbReference type="KEGG" id="pbh:AAW51_4711"/>
<dbReference type="NCBIfam" id="TIGR01662">
    <property type="entry name" value="HAD-SF-IIIA"/>
    <property type="match status" value="1"/>
</dbReference>
<dbReference type="SUPFAM" id="SSF56784">
    <property type="entry name" value="HAD-like"/>
    <property type="match status" value="1"/>
</dbReference>
<dbReference type="GO" id="GO:0034200">
    <property type="term" value="F:D-glycero-beta-D-manno-heptose 1,7-bisphosphate 7-phosphatase activity"/>
    <property type="evidence" value="ECO:0007669"/>
    <property type="project" value="UniProtKB-EC"/>
</dbReference>
<dbReference type="EC" id="3.1.3.82" evidence="8"/>
<comment type="subunit">
    <text evidence="7">Monomer.</text>
</comment>
<organism evidence="17 18">
    <name type="scientific">Caldimonas brevitalea</name>
    <dbReference type="NCBI Taxonomy" id="413882"/>
    <lineage>
        <taxon>Bacteria</taxon>
        <taxon>Pseudomonadati</taxon>
        <taxon>Pseudomonadota</taxon>
        <taxon>Betaproteobacteria</taxon>
        <taxon>Burkholderiales</taxon>
        <taxon>Sphaerotilaceae</taxon>
        <taxon>Caldimonas</taxon>
    </lineage>
</organism>
<evidence type="ECO:0000256" key="13">
    <source>
        <dbReference type="ARBA" id="ARBA00022833"/>
    </source>
</evidence>
<evidence type="ECO:0000256" key="4">
    <source>
        <dbReference type="ARBA" id="ARBA00004496"/>
    </source>
</evidence>
<dbReference type="EMBL" id="CP011371">
    <property type="protein sequence ID" value="AKJ31402.1"/>
    <property type="molecule type" value="Genomic_DNA"/>
</dbReference>
<keyword evidence="15" id="KW-0119">Carbohydrate metabolism</keyword>
<gene>
    <name evidence="17" type="primary">gmhB</name>
    <name evidence="17" type="ORF">AAW51_4711</name>
</gene>
<dbReference type="NCBIfam" id="TIGR01656">
    <property type="entry name" value="Histidinol-ppas"/>
    <property type="match status" value="1"/>
</dbReference>
<comment type="cofactor">
    <cofactor evidence="2">
        <name>Mg(2+)</name>
        <dbReference type="ChEBI" id="CHEBI:18420"/>
    </cofactor>
</comment>
<dbReference type="GO" id="GO:0005737">
    <property type="term" value="C:cytoplasm"/>
    <property type="evidence" value="ECO:0007669"/>
    <property type="project" value="UniProtKB-SubCell"/>
</dbReference>
<evidence type="ECO:0000256" key="5">
    <source>
        <dbReference type="ARBA" id="ARBA00004708"/>
    </source>
</evidence>
<evidence type="ECO:0000256" key="9">
    <source>
        <dbReference type="ARBA" id="ARBA00014542"/>
    </source>
</evidence>
<keyword evidence="12" id="KW-0378">Hydrolase</keyword>
<dbReference type="PANTHER" id="PTHR42891:SF1">
    <property type="entry name" value="D-GLYCERO-BETA-D-MANNO-HEPTOSE-1,7-BISPHOSPHATE 7-PHOSPHATASE"/>
    <property type="match status" value="1"/>
</dbReference>
<dbReference type="NCBIfam" id="NF006506">
    <property type="entry name" value="PRK08942.1"/>
    <property type="match status" value="1"/>
</dbReference>
<dbReference type="FunFam" id="3.40.50.1000:FF:000168">
    <property type="entry name" value="D,D-heptose 1,7-bisphosphate phosphatase"/>
    <property type="match status" value="1"/>
</dbReference>
<proteinExistence type="inferred from homology"/>
<evidence type="ECO:0000256" key="10">
    <source>
        <dbReference type="ARBA" id="ARBA00022490"/>
    </source>
</evidence>
<evidence type="ECO:0000256" key="16">
    <source>
        <dbReference type="ARBA" id="ARBA00031828"/>
    </source>
</evidence>
<evidence type="ECO:0000256" key="6">
    <source>
        <dbReference type="ARBA" id="ARBA00005628"/>
    </source>
</evidence>
<keyword evidence="11" id="KW-0479">Metal-binding</keyword>
<dbReference type="InterPro" id="IPR036412">
    <property type="entry name" value="HAD-like_sf"/>
</dbReference>
<evidence type="ECO:0000256" key="8">
    <source>
        <dbReference type="ARBA" id="ARBA00012987"/>
    </source>
</evidence>
<keyword evidence="10" id="KW-0963">Cytoplasm</keyword>
<dbReference type="GO" id="GO:0046872">
    <property type="term" value="F:metal ion binding"/>
    <property type="evidence" value="ECO:0007669"/>
    <property type="project" value="UniProtKB-KW"/>
</dbReference>
<comment type="similarity">
    <text evidence="6">Belongs to the GmhB family.</text>
</comment>
<evidence type="ECO:0000313" key="17">
    <source>
        <dbReference type="EMBL" id="AKJ31402.1"/>
    </source>
</evidence>
<dbReference type="InterPro" id="IPR006543">
    <property type="entry name" value="Histidinol-phos"/>
</dbReference>
<dbReference type="AlphaFoldDB" id="A0A0G3BPR3"/>
<dbReference type="PANTHER" id="PTHR42891">
    <property type="entry name" value="D-GLYCERO-BETA-D-MANNO-HEPTOSE-1,7-BISPHOSPHATE 7-PHOSPHATASE"/>
    <property type="match status" value="1"/>
</dbReference>
<evidence type="ECO:0000256" key="14">
    <source>
        <dbReference type="ARBA" id="ARBA00022842"/>
    </source>
</evidence>
<evidence type="ECO:0000256" key="7">
    <source>
        <dbReference type="ARBA" id="ARBA00011245"/>
    </source>
</evidence>
<evidence type="ECO:0000256" key="2">
    <source>
        <dbReference type="ARBA" id="ARBA00001946"/>
    </source>
</evidence>
<dbReference type="CDD" id="cd07503">
    <property type="entry name" value="HAD_HisB-N"/>
    <property type="match status" value="1"/>
</dbReference>